<dbReference type="Proteomes" id="UP001165960">
    <property type="component" value="Unassembled WGS sequence"/>
</dbReference>
<proteinExistence type="predicted"/>
<keyword evidence="2" id="KW-1185">Reference proteome</keyword>
<gene>
    <name evidence="1" type="ORF">DSO57_1011641</name>
</gene>
<evidence type="ECO:0000313" key="2">
    <source>
        <dbReference type="Proteomes" id="UP001165960"/>
    </source>
</evidence>
<dbReference type="EMBL" id="QTSX02007140">
    <property type="protein sequence ID" value="KAJ9050742.1"/>
    <property type="molecule type" value="Genomic_DNA"/>
</dbReference>
<sequence>MTRFKSSNTFKGFTAFLCPFFFFGQSIPGKNDTTVTFSEKDESTLAAEQLAHAHSLGPKVIIMDFKHAQFRAFEATFNGEVQGFFFYFRKALIKNLKSKNELFEKYLNDDKGKCCFAITWFAALAFVQTENTGIGFEALLKDAYIKKHSTIFKGYLDYFEQQ</sequence>
<comment type="caution">
    <text evidence="1">The sequence shown here is derived from an EMBL/GenBank/DDBJ whole genome shotgun (WGS) entry which is preliminary data.</text>
</comment>
<protein>
    <submittedName>
        <fullName evidence="1">Uncharacterized protein</fullName>
    </submittedName>
</protein>
<reference evidence="1" key="1">
    <citation type="submission" date="2022-04" db="EMBL/GenBank/DDBJ databases">
        <title>Genome of the entomopathogenic fungus Entomophthora muscae.</title>
        <authorList>
            <person name="Elya C."/>
            <person name="Lovett B.R."/>
            <person name="Lee E."/>
            <person name="Macias A.M."/>
            <person name="Hajek A.E."/>
            <person name="De Bivort B.L."/>
            <person name="Kasson M.T."/>
            <person name="De Fine Licht H.H."/>
            <person name="Stajich J.E."/>
        </authorList>
    </citation>
    <scope>NUCLEOTIDE SEQUENCE</scope>
    <source>
        <strain evidence="1">Berkeley</strain>
    </source>
</reference>
<name>A0ACC2RL33_9FUNG</name>
<organism evidence="1 2">
    <name type="scientific">Entomophthora muscae</name>
    <dbReference type="NCBI Taxonomy" id="34485"/>
    <lineage>
        <taxon>Eukaryota</taxon>
        <taxon>Fungi</taxon>
        <taxon>Fungi incertae sedis</taxon>
        <taxon>Zoopagomycota</taxon>
        <taxon>Entomophthoromycotina</taxon>
        <taxon>Entomophthoromycetes</taxon>
        <taxon>Entomophthorales</taxon>
        <taxon>Entomophthoraceae</taxon>
        <taxon>Entomophthora</taxon>
    </lineage>
</organism>
<accession>A0ACC2RL33</accession>
<evidence type="ECO:0000313" key="1">
    <source>
        <dbReference type="EMBL" id="KAJ9050742.1"/>
    </source>
</evidence>